<feature type="signal peptide" evidence="5">
    <location>
        <begin position="1"/>
        <end position="21"/>
    </location>
</feature>
<proteinExistence type="inferred from homology"/>
<keyword evidence="3 5" id="KW-0732">Signal</keyword>
<name>W1PJD3_AMBTC</name>
<evidence type="ECO:0000256" key="3">
    <source>
        <dbReference type="ARBA" id="ARBA00022729"/>
    </source>
</evidence>
<dbReference type="EMBL" id="KI392979">
    <property type="protein sequence ID" value="ERN10102.1"/>
    <property type="molecule type" value="Genomic_DNA"/>
</dbReference>
<dbReference type="HOGENOM" id="CLU_127895_1_2_1"/>
<dbReference type="Gramene" id="ERN10102">
    <property type="protein sequence ID" value="ERN10102"/>
    <property type="gene ID" value="AMTR_s00013p00262240"/>
</dbReference>
<gene>
    <name evidence="6" type="ORF">AMTR_s00013p00262240</name>
</gene>
<accession>W1PJD3</accession>
<dbReference type="OMA" id="GSERMNG"/>
<dbReference type="Proteomes" id="UP000017836">
    <property type="component" value="Unassembled WGS sequence"/>
</dbReference>
<dbReference type="PANTHER" id="PTHR33136:SF36">
    <property type="entry name" value="PROTEIN RALF-LIKE 31"/>
    <property type="match status" value="1"/>
</dbReference>
<evidence type="ECO:0008006" key="8">
    <source>
        <dbReference type="Google" id="ProtNLM"/>
    </source>
</evidence>
<evidence type="ECO:0000313" key="7">
    <source>
        <dbReference type="Proteomes" id="UP000017836"/>
    </source>
</evidence>
<reference evidence="7" key="1">
    <citation type="journal article" date="2013" name="Science">
        <title>The Amborella genome and the evolution of flowering plants.</title>
        <authorList>
            <consortium name="Amborella Genome Project"/>
        </authorList>
    </citation>
    <scope>NUCLEOTIDE SEQUENCE [LARGE SCALE GENOMIC DNA]</scope>
</reference>
<dbReference type="Pfam" id="PF05498">
    <property type="entry name" value="RALF"/>
    <property type="match status" value="1"/>
</dbReference>
<evidence type="ECO:0000256" key="5">
    <source>
        <dbReference type="SAM" id="SignalP"/>
    </source>
</evidence>
<sequence length="108" mass="11780">MRRGSCLAMLLMLGLWCCSWASNWGSERMNGWGFGCKGLIMGECEVDESIRRILADAENKYISYRALKKDSVPCSKAGVSYYNCGGTGPPNPYSRSCTTISGCARDTG</sequence>
<dbReference type="PANTHER" id="PTHR33136">
    <property type="entry name" value="RAPID ALKALINIZATION FACTOR-LIKE"/>
    <property type="match status" value="1"/>
</dbReference>
<evidence type="ECO:0000313" key="6">
    <source>
        <dbReference type="EMBL" id="ERN10102.1"/>
    </source>
</evidence>
<feature type="chain" id="PRO_5004807425" description="Rapid alkalinization factor 1" evidence="5">
    <location>
        <begin position="22"/>
        <end position="108"/>
    </location>
</feature>
<evidence type="ECO:0000256" key="1">
    <source>
        <dbReference type="ARBA" id="ARBA00009178"/>
    </source>
</evidence>
<keyword evidence="4" id="KW-1015">Disulfide bond</keyword>
<keyword evidence="2" id="KW-0372">Hormone</keyword>
<dbReference type="GO" id="GO:0005179">
    <property type="term" value="F:hormone activity"/>
    <property type="evidence" value="ECO:0007669"/>
    <property type="project" value="UniProtKB-KW"/>
</dbReference>
<evidence type="ECO:0000256" key="2">
    <source>
        <dbReference type="ARBA" id="ARBA00022702"/>
    </source>
</evidence>
<comment type="similarity">
    <text evidence="1">Belongs to the plant rapid alkalinization factor (RALF) family.</text>
</comment>
<dbReference type="InterPro" id="IPR008801">
    <property type="entry name" value="RALF"/>
</dbReference>
<keyword evidence="7" id="KW-1185">Reference proteome</keyword>
<dbReference type="AlphaFoldDB" id="W1PJD3"/>
<dbReference type="GO" id="GO:0019722">
    <property type="term" value="P:calcium-mediated signaling"/>
    <property type="evidence" value="ECO:0000318"/>
    <property type="project" value="GO_Central"/>
</dbReference>
<organism evidence="6 7">
    <name type="scientific">Amborella trichopoda</name>
    <dbReference type="NCBI Taxonomy" id="13333"/>
    <lineage>
        <taxon>Eukaryota</taxon>
        <taxon>Viridiplantae</taxon>
        <taxon>Streptophyta</taxon>
        <taxon>Embryophyta</taxon>
        <taxon>Tracheophyta</taxon>
        <taxon>Spermatophyta</taxon>
        <taxon>Magnoliopsida</taxon>
        <taxon>Amborellales</taxon>
        <taxon>Amborellaceae</taxon>
        <taxon>Amborella</taxon>
    </lineage>
</organism>
<evidence type="ECO:0000256" key="4">
    <source>
        <dbReference type="ARBA" id="ARBA00023157"/>
    </source>
</evidence>
<protein>
    <recommendedName>
        <fullName evidence="8">Rapid alkalinization factor 1</fullName>
    </recommendedName>
</protein>